<dbReference type="SUPFAM" id="SSF55315">
    <property type="entry name" value="L30e-like"/>
    <property type="match status" value="1"/>
</dbReference>
<dbReference type="GO" id="GO:0003723">
    <property type="term" value="F:RNA binding"/>
    <property type="evidence" value="ECO:0007669"/>
    <property type="project" value="InterPro"/>
</dbReference>
<dbReference type="AlphaFoldDB" id="A0A9D7HM86"/>
<dbReference type="GO" id="GO:0032259">
    <property type="term" value="P:methylation"/>
    <property type="evidence" value="ECO:0007669"/>
    <property type="project" value="UniProtKB-KW"/>
</dbReference>
<dbReference type="Proteomes" id="UP000807785">
    <property type="component" value="Unassembled WGS sequence"/>
</dbReference>
<evidence type="ECO:0000313" key="7">
    <source>
        <dbReference type="Proteomes" id="UP000807785"/>
    </source>
</evidence>
<dbReference type="GO" id="GO:0008173">
    <property type="term" value="F:RNA methyltransferase activity"/>
    <property type="evidence" value="ECO:0007669"/>
    <property type="project" value="InterPro"/>
</dbReference>
<dbReference type="Gene3D" id="3.40.1280.10">
    <property type="match status" value="1"/>
</dbReference>
<dbReference type="PANTHER" id="PTHR43191">
    <property type="entry name" value="RRNA METHYLTRANSFERASE 3"/>
    <property type="match status" value="1"/>
</dbReference>
<feature type="domain" description="MRM3-like substrate binding" evidence="5">
    <location>
        <begin position="9"/>
        <end position="99"/>
    </location>
</feature>
<evidence type="ECO:0000313" key="6">
    <source>
        <dbReference type="EMBL" id="MBK6973854.1"/>
    </source>
</evidence>
<name>A0A9D7HM86_9PROT</name>
<dbReference type="Pfam" id="PF00588">
    <property type="entry name" value="SpoU_methylase"/>
    <property type="match status" value="1"/>
</dbReference>
<evidence type="ECO:0000256" key="1">
    <source>
        <dbReference type="ARBA" id="ARBA00007228"/>
    </source>
</evidence>
<organism evidence="6 7">
    <name type="scientific">Candidatus Methylophosphatis roskildensis</name>
    <dbReference type="NCBI Taxonomy" id="2899263"/>
    <lineage>
        <taxon>Bacteria</taxon>
        <taxon>Pseudomonadati</taxon>
        <taxon>Pseudomonadota</taxon>
        <taxon>Betaproteobacteria</taxon>
        <taxon>Nitrosomonadales</taxon>
        <taxon>Sterolibacteriaceae</taxon>
        <taxon>Candidatus Methylophosphatis</taxon>
    </lineage>
</organism>
<accession>A0A9D7HM86</accession>
<comment type="similarity">
    <text evidence="1">Belongs to the class IV-like SAM-binding methyltransferase superfamily. RNA methyltransferase TrmH family.</text>
</comment>
<evidence type="ECO:0000256" key="2">
    <source>
        <dbReference type="ARBA" id="ARBA00022603"/>
    </source>
</evidence>
<dbReference type="Pfam" id="PF22435">
    <property type="entry name" value="MRM3-like_sub_bind"/>
    <property type="match status" value="1"/>
</dbReference>
<dbReference type="SUPFAM" id="SSF75217">
    <property type="entry name" value="alpha/beta knot"/>
    <property type="match status" value="1"/>
</dbReference>
<keyword evidence="3" id="KW-0808">Transferase</keyword>
<dbReference type="GO" id="GO:0006396">
    <property type="term" value="P:RNA processing"/>
    <property type="evidence" value="ECO:0007669"/>
    <property type="project" value="InterPro"/>
</dbReference>
<protein>
    <submittedName>
        <fullName evidence="6">RNA methyltransferase</fullName>
    </submittedName>
</protein>
<proteinExistence type="inferred from homology"/>
<sequence length="269" mass="27805">MKRISSADNPTVKLLHALATSSRERRKLGQTLLDGAHLVDTWLIGVGPPPLLVVSESGSRRAEIAALLGRAGEGTEIIELSDGLFARVSPVDTPAGIMAVIDIPPPPAARLGSGSCIVLDAIQEPGNLGTLLRTAAAAGIRDVLLGEGCAQAWSPRALRAGMGAHLALAIHEPAAPARLLAGFAGDIVATAPDAPESLYELDLRQPVAWLFGNEGAGLSPEVAALATRKVCIPMADRTESLNVSAAAAVCLFEQVRQNMAARKLGSEAT</sequence>
<gene>
    <name evidence="6" type="ORF">IPH26_13275</name>
</gene>
<dbReference type="PANTHER" id="PTHR43191:SF2">
    <property type="entry name" value="RRNA METHYLTRANSFERASE 3, MITOCHONDRIAL"/>
    <property type="match status" value="1"/>
</dbReference>
<dbReference type="CDD" id="cd18095">
    <property type="entry name" value="SpoU-like_rRNA-MTase"/>
    <property type="match status" value="1"/>
</dbReference>
<dbReference type="EMBL" id="JADJEV010000004">
    <property type="protein sequence ID" value="MBK6973854.1"/>
    <property type="molecule type" value="Genomic_DNA"/>
</dbReference>
<evidence type="ECO:0000259" key="5">
    <source>
        <dbReference type="Pfam" id="PF22435"/>
    </source>
</evidence>
<dbReference type="InterPro" id="IPR001537">
    <property type="entry name" value="SpoU_MeTrfase"/>
</dbReference>
<keyword evidence="2 6" id="KW-0489">Methyltransferase</keyword>
<feature type="domain" description="tRNA/rRNA methyltransferase SpoU type" evidence="4">
    <location>
        <begin position="116"/>
        <end position="252"/>
    </location>
</feature>
<dbReference type="Gene3D" id="3.30.1330.30">
    <property type="match status" value="1"/>
</dbReference>
<dbReference type="InterPro" id="IPR029028">
    <property type="entry name" value="Alpha/beta_knot_MTases"/>
</dbReference>
<comment type="caution">
    <text evidence="6">The sequence shown here is derived from an EMBL/GenBank/DDBJ whole genome shotgun (WGS) entry which is preliminary data.</text>
</comment>
<dbReference type="InterPro" id="IPR029026">
    <property type="entry name" value="tRNA_m1G_MTases_N"/>
</dbReference>
<dbReference type="InterPro" id="IPR053888">
    <property type="entry name" value="MRM3-like_sub_bind"/>
</dbReference>
<evidence type="ECO:0000259" key="4">
    <source>
        <dbReference type="Pfam" id="PF00588"/>
    </source>
</evidence>
<reference evidence="6" key="1">
    <citation type="submission" date="2020-10" db="EMBL/GenBank/DDBJ databases">
        <title>Connecting structure to function with the recovery of over 1000 high-quality activated sludge metagenome-assembled genomes encoding full-length rRNA genes using long-read sequencing.</title>
        <authorList>
            <person name="Singleton C.M."/>
            <person name="Petriglieri F."/>
            <person name="Kristensen J.M."/>
            <person name="Kirkegaard R.H."/>
            <person name="Michaelsen T.Y."/>
            <person name="Andersen M.H."/>
            <person name="Karst S.M."/>
            <person name="Dueholm M.S."/>
            <person name="Nielsen P.H."/>
            <person name="Albertsen M."/>
        </authorList>
    </citation>
    <scope>NUCLEOTIDE SEQUENCE</scope>
    <source>
        <strain evidence="6">Bjer_18-Q3-R1-45_BAT3C.347</strain>
    </source>
</reference>
<dbReference type="InterPro" id="IPR029064">
    <property type="entry name" value="Ribosomal_eL30-like_sf"/>
</dbReference>
<dbReference type="InterPro" id="IPR051259">
    <property type="entry name" value="rRNA_Methyltransferase"/>
</dbReference>
<evidence type="ECO:0000256" key="3">
    <source>
        <dbReference type="ARBA" id="ARBA00022679"/>
    </source>
</evidence>